<dbReference type="GO" id="GO:0004519">
    <property type="term" value="F:endonuclease activity"/>
    <property type="evidence" value="ECO:0007669"/>
    <property type="project" value="UniProtKB-KW"/>
</dbReference>
<reference evidence="1 2" key="1">
    <citation type="submission" date="2019-09" db="EMBL/GenBank/DDBJ databases">
        <title>Pimelobacter sp. isolated from Paulinella.</title>
        <authorList>
            <person name="Jeong S.E."/>
        </authorList>
    </citation>
    <scope>NUCLEOTIDE SEQUENCE [LARGE SCALE GENOMIC DNA]</scope>
    <source>
        <strain evidence="1 2">Pch-N</strain>
    </source>
</reference>
<gene>
    <name evidence="1" type="ORF">F9L07_15560</name>
</gene>
<dbReference type="InterPro" id="IPR019292">
    <property type="entry name" value="McrC"/>
</dbReference>
<protein>
    <submittedName>
        <fullName evidence="1">Restriction endonuclease</fullName>
    </submittedName>
</protein>
<dbReference type="PANTHER" id="PTHR38733:SF1">
    <property type="entry name" value="TYPE IV METHYL-DIRECTED RESTRICTION ENZYME ECOKMCRBC"/>
    <property type="match status" value="1"/>
</dbReference>
<dbReference type="EMBL" id="WBVM01000001">
    <property type="protein sequence ID" value="KAB2813101.1"/>
    <property type="molecule type" value="Genomic_DNA"/>
</dbReference>
<dbReference type="Proteomes" id="UP000449906">
    <property type="component" value="Unassembled WGS sequence"/>
</dbReference>
<sequence length="389" mass="42707">MRRLTLTEGEAPRVVELTAAEADALGSAELAVVNRTPGSTDWLVAAGTKVGVAKVGDLQISIRPKIAIDRLVFLMGYATKPTFWRNHSVPLDVESELPEALAHTFTRLAAKAIERGLLQGYRTVDESLPVVRGRIRVRDQISRRYGVGLPLEVTYDDFTVDIAENQILLAAATRLLRMAGMSKAVRQSLQRLRLQLAGVTGLRRGDLHPVWVPSRLNARYQAPLHLAELILAGDSFEQRVGDLQVSGFVFDMWKVFEDFVSIALREAMAPYGGSASLQHRMHLDVADKVEMRPDFLWTGFDGECVVVDAKYKAEKPAGFPQADLYQLLAYSTVLGFADGHLVYAQGNEEAVAHEVKGAGVAIHCHTLDLSRPPDHLLGQVARLAQTLAA</sequence>
<name>A0A7J5E4B4_NOCSI</name>
<dbReference type="Pfam" id="PF10117">
    <property type="entry name" value="McrBC"/>
    <property type="match status" value="1"/>
</dbReference>
<comment type="caution">
    <text evidence="1">The sequence shown here is derived from an EMBL/GenBank/DDBJ whole genome shotgun (WGS) entry which is preliminary data.</text>
</comment>
<dbReference type="AlphaFoldDB" id="A0A7J5E4B4"/>
<accession>A0A7J5E4B4</accession>
<evidence type="ECO:0000313" key="2">
    <source>
        <dbReference type="Proteomes" id="UP000449906"/>
    </source>
</evidence>
<keyword evidence="1" id="KW-0540">Nuclease</keyword>
<organism evidence="1 2">
    <name type="scientific">Nocardioides simplex</name>
    <name type="common">Arthrobacter simplex</name>
    <dbReference type="NCBI Taxonomy" id="2045"/>
    <lineage>
        <taxon>Bacteria</taxon>
        <taxon>Bacillati</taxon>
        <taxon>Actinomycetota</taxon>
        <taxon>Actinomycetes</taxon>
        <taxon>Propionibacteriales</taxon>
        <taxon>Nocardioidaceae</taxon>
        <taxon>Pimelobacter</taxon>
    </lineage>
</organism>
<keyword evidence="1" id="KW-0255">Endonuclease</keyword>
<keyword evidence="1" id="KW-0378">Hydrolase</keyword>
<evidence type="ECO:0000313" key="1">
    <source>
        <dbReference type="EMBL" id="KAB2813101.1"/>
    </source>
</evidence>
<dbReference type="RefSeq" id="WP_151580405.1">
    <property type="nucleotide sequence ID" value="NZ_WBVM01000001.1"/>
</dbReference>
<dbReference type="PANTHER" id="PTHR38733">
    <property type="entry name" value="PROTEIN MCRC"/>
    <property type="match status" value="1"/>
</dbReference>
<proteinExistence type="predicted"/>